<keyword evidence="3" id="KW-1185">Reference proteome</keyword>
<dbReference type="AlphaFoldDB" id="A0A1M6EA21"/>
<dbReference type="PRINTS" id="PR01607">
    <property type="entry name" value="APYRASEFAMLY"/>
</dbReference>
<accession>A0A1M6EA21</accession>
<dbReference type="STRING" id="1178825.SAMN05216261_1872"/>
<dbReference type="PANTHER" id="PTHR11575:SF24">
    <property type="entry name" value="5'-NUCLEOTIDASE"/>
    <property type="match status" value="1"/>
</dbReference>
<reference evidence="2 3" key="1">
    <citation type="submission" date="2016-11" db="EMBL/GenBank/DDBJ databases">
        <authorList>
            <person name="Jaros S."/>
            <person name="Januszkiewicz K."/>
            <person name="Wedrychowicz H."/>
        </authorList>
    </citation>
    <scope>NUCLEOTIDE SEQUENCE [LARGE SCALE GENOMIC DNA]</scope>
    <source>
        <strain evidence="2 3">CGMCC 1.12213</strain>
    </source>
</reference>
<gene>
    <name evidence="2" type="ORF">SAMN05216261_1872</name>
</gene>
<feature type="domain" description="5'-Nucleotidase C-terminal" evidence="1">
    <location>
        <begin position="72"/>
        <end position="214"/>
    </location>
</feature>
<dbReference type="PANTHER" id="PTHR11575">
    <property type="entry name" value="5'-NUCLEOTIDASE-RELATED"/>
    <property type="match status" value="1"/>
</dbReference>
<dbReference type="GO" id="GO:0030288">
    <property type="term" value="C:outer membrane-bounded periplasmic space"/>
    <property type="evidence" value="ECO:0007669"/>
    <property type="project" value="TreeGrafter"/>
</dbReference>
<evidence type="ECO:0000313" key="2">
    <source>
        <dbReference type="EMBL" id="SHI82354.1"/>
    </source>
</evidence>
<evidence type="ECO:0000313" key="3">
    <source>
        <dbReference type="Proteomes" id="UP000184396"/>
    </source>
</evidence>
<dbReference type="SUPFAM" id="SSF55816">
    <property type="entry name" value="5'-nucleotidase (syn. UDP-sugar hydrolase), C-terminal domain"/>
    <property type="match status" value="1"/>
</dbReference>
<dbReference type="Pfam" id="PF02872">
    <property type="entry name" value="5_nucleotid_C"/>
    <property type="match status" value="1"/>
</dbReference>
<dbReference type="RefSeq" id="WP_026009940.1">
    <property type="nucleotide sequence ID" value="NZ_ALIH01000002.1"/>
</dbReference>
<dbReference type="OrthoDB" id="4762412at2"/>
<dbReference type="GO" id="GO:0009166">
    <property type="term" value="P:nucleotide catabolic process"/>
    <property type="evidence" value="ECO:0007669"/>
    <property type="project" value="InterPro"/>
</dbReference>
<dbReference type="InterPro" id="IPR036907">
    <property type="entry name" value="5'-Nucleotdase_C_sf"/>
</dbReference>
<organism evidence="2 3">
    <name type="scientific">Algibacter luteus</name>
    <dbReference type="NCBI Taxonomy" id="1178825"/>
    <lineage>
        <taxon>Bacteria</taxon>
        <taxon>Pseudomonadati</taxon>
        <taxon>Bacteroidota</taxon>
        <taxon>Flavobacteriia</taxon>
        <taxon>Flavobacteriales</taxon>
        <taxon>Flavobacteriaceae</taxon>
        <taxon>Algibacter</taxon>
    </lineage>
</organism>
<dbReference type="Proteomes" id="UP000184396">
    <property type="component" value="Unassembled WGS sequence"/>
</dbReference>
<sequence>MRFTHFFFLLYFLIFLNCKQDKLQLSKIEGKQIQITDSILVHPEIEAFVKPFRDNIQKDLDSVLAYSVDTYSKNDGHLNSALGNFMADVLYSEANPIFKSRTGKEIDMVLLNHGGIRSSLNQGNVSKRTAFQLMPFENSVVIVAIKGAQIDSLIDYLKRSKRAHPISNLKLVVDKNFDVVEAKIKGKNIEQNYTYYVATSDYLYNGGDRMRFFKPNDTVYYLNYKIRNTLIDKFNKVDTINPVIDDRFIQIK</sequence>
<name>A0A1M6EA21_9FLAO</name>
<protein>
    <submittedName>
        <fullName evidence="2">5'-nucleotidase, C-terminal domain</fullName>
    </submittedName>
</protein>
<dbReference type="Gene3D" id="3.90.780.10">
    <property type="entry name" value="5'-Nucleotidase, C-terminal domain"/>
    <property type="match status" value="1"/>
</dbReference>
<dbReference type="EMBL" id="FQYK01000004">
    <property type="protein sequence ID" value="SHI82354.1"/>
    <property type="molecule type" value="Genomic_DNA"/>
</dbReference>
<dbReference type="GO" id="GO:0016787">
    <property type="term" value="F:hydrolase activity"/>
    <property type="evidence" value="ECO:0007669"/>
    <property type="project" value="InterPro"/>
</dbReference>
<dbReference type="InterPro" id="IPR006179">
    <property type="entry name" value="5_nucleotidase/apyrase"/>
</dbReference>
<dbReference type="eggNOG" id="COG0737">
    <property type="taxonomic scope" value="Bacteria"/>
</dbReference>
<dbReference type="InterPro" id="IPR008334">
    <property type="entry name" value="5'-Nucleotdase_C"/>
</dbReference>
<proteinExistence type="predicted"/>
<evidence type="ECO:0000259" key="1">
    <source>
        <dbReference type="Pfam" id="PF02872"/>
    </source>
</evidence>